<dbReference type="AlphaFoldDB" id="A0A9Q4C8K8"/>
<gene>
    <name evidence="7" type="ORF">OS129_05405</name>
</gene>
<dbReference type="NCBIfam" id="NF009297">
    <property type="entry name" value="PRK12654.1"/>
    <property type="match status" value="1"/>
</dbReference>
<evidence type="ECO:0000256" key="4">
    <source>
        <dbReference type="ARBA" id="ARBA00022692"/>
    </source>
</evidence>
<evidence type="ECO:0000256" key="1">
    <source>
        <dbReference type="ARBA" id="ARBA00004651"/>
    </source>
</evidence>
<proteinExistence type="inferred from homology"/>
<dbReference type="InterPro" id="IPR002758">
    <property type="entry name" value="Cation_antiport_E"/>
</dbReference>
<comment type="similarity">
    <text evidence="2">Belongs to the CPA3 antiporters (TC 2.A.63) subunit E family.</text>
</comment>
<dbReference type="EMBL" id="JAPMKU010000002">
    <property type="protein sequence ID" value="MCX7468316.1"/>
    <property type="molecule type" value="Genomic_DNA"/>
</dbReference>
<evidence type="ECO:0000256" key="6">
    <source>
        <dbReference type="ARBA" id="ARBA00023136"/>
    </source>
</evidence>
<comment type="caution">
    <text evidence="7">The sequence shown here is derived from an EMBL/GenBank/DDBJ whole genome shotgun (WGS) entry which is preliminary data.</text>
</comment>
<accession>A0A9Q4C8K8</accession>
<dbReference type="Pfam" id="PF01899">
    <property type="entry name" value="MNHE"/>
    <property type="match status" value="1"/>
</dbReference>
<organism evidence="7 8">
    <name type="scientific">Corynebacterium pygosceleis</name>
    <dbReference type="NCBI Taxonomy" id="2800406"/>
    <lineage>
        <taxon>Bacteria</taxon>
        <taxon>Bacillati</taxon>
        <taxon>Actinomycetota</taxon>
        <taxon>Actinomycetes</taxon>
        <taxon>Mycobacteriales</taxon>
        <taxon>Corynebacteriaceae</taxon>
        <taxon>Corynebacterium</taxon>
    </lineage>
</organism>
<evidence type="ECO:0000313" key="7">
    <source>
        <dbReference type="EMBL" id="MCX7468316.1"/>
    </source>
</evidence>
<evidence type="ECO:0000313" key="8">
    <source>
        <dbReference type="Proteomes" id="UP001071478"/>
    </source>
</evidence>
<evidence type="ECO:0000256" key="2">
    <source>
        <dbReference type="ARBA" id="ARBA00006228"/>
    </source>
</evidence>
<evidence type="ECO:0000256" key="3">
    <source>
        <dbReference type="ARBA" id="ARBA00022475"/>
    </source>
</evidence>
<comment type="subcellular location">
    <subcellularLocation>
        <location evidence="1">Cell membrane</location>
        <topology evidence="1">Multi-pass membrane protein</topology>
    </subcellularLocation>
</comment>
<name>A0A9Q4C8K8_9CORY</name>
<dbReference type="PANTHER" id="PTHR34584:SF1">
    <property type="entry name" value="NA(+)_H(+) ANTIPORTER SUBUNIT E1"/>
    <property type="match status" value="1"/>
</dbReference>
<keyword evidence="5" id="KW-1133">Transmembrane helix</keyword>
<protein>
    <submittedName>
        <fullName evidence="7">Monovalent cation/H+ antiporter subunit E</fullName>
    </submittedName>
</protein>
<keyword evidence="4" id="KW-0812">Transmembrane</keyword>
<dbReference type="RefSeq" id="WP_248167661.1">
    <property type="nucleotide sequence ID" value="NZ_JALNJA010000002.1"/>
</dbReference>
<reference evidence="7" key="1">
    <citation type="submission" date="2022-11" db="EMBL/GenBank/DDBJ databases">
        <title>Corynebacterium sp. isolated from Penguins.</title>
        <authorList>
            <person name="Sedlar K."/>
            <person name="Svec P."/>
        </authorList>
    </citation>
    <scope>NUCLEOTIDE SEQUENCE</scope>
    <source>
        <strain evidence="7">P7374</strain>
    </source>
</reference>
<sequence>MFHVIRFGIWLIGQVFAGALTVARDVVRRRTTMHPVVVAYPLRVTKGWQIAALSTCITMTPGTLSVGLRPDGDGSDGEGPEILLVQAVYGTDPSEVFAGLADMEERMVPSVRGIDHGAPGQGTGEENR</sequence>
<dbReference type="PANTHER" id="PTHR34584">
    <property type="entry name" value="NA(+)/H(+) ANTIPORTER SUBUNIT E1"/>
    <property type="match status" value="1"/>
</dbReference>
<keyword evidence="6" id="KW-0472">Membrane</keyword>
<evidence type="ECO:0000256" key="5">
    <source>
        <dbReference type="ARBA" id="ARBA00022989"/>
    </source>
</evidence>
<dbReference type="GO" id="GO:0005886">
    <property type="term" value="C:plasma membrane"/>
    <property type="evidence" value="ECO:0007669"/>
    <property type="project" value="UniProtKB-SubCell"/>
</dbReference>
<dbReference type="Proteomes" id="UP001071478">
    <property type="component" value="Unassembled WGS sequence"/>
</dbReference>
<dbReference type="GO" id="GO:0008324">
    <property type="term" value="F:monoatomic cation transmembrane transporter activity"/>
    <property type="evidence" value="ECO:0007669"/>
    <property type="project" value="InterPro"/>
</dbReference>
<keyword evidence="3" id="KW-1003">Cell membrane</keyword>